<gene>
    <name evidence="3" type="ORF">B0H16DRAFT_1736969</name>
</gene>
<sequence>MAWHWIASLLMRLPRLLFPQPPSCRRPLPGECVEMVSDHSADEGGLPHGLSMGRFPVVRGCTPFPDHRQPASKLKMTSKALATRLSG</sequence>
<reference evidence="3" key="1">
    <citation type="submission" date="2023-03" db="EMBL/GenBank/DDBJ databases">
        <title>Massive genome expansion in bonnet fungi (Mycena s.s.) driven by repeated elements and novel gene families across ecological guilds.</title>
        <authorList>
            <consortium name="Lawrence Berkeley National Laboratory"/>
            <person name="Harder C.B."/>
            <person name="Miyauchi S."/>
            <person name="Viragh M."/>
            <person name="Kuo A."/>
            <person name="Thoen E."/>
            <person name="Andreopoulos B."/>
            <person name="Lu D."/>
            <person name="Skrede I."/>
            <person name="Drula E."/>
            <person name="Henrissat B."/>
            <person name="Morin E."/>
            <person name="Kohler A."/>
            <person name="Barry K."/>
            <person name="LaButti K."/>
            <person name="Morin E."/>
            <person name="Salamov A."/>
            <person name="Lipzen A."/>
            <person name="Mereny Z."/>
            <person name="Hegedus B."/>
            <person name="Baldrian P."/>
            <person name="Stursova M."/>
            <person name="Weitz H."/>
            <person name="Taylor A."/>
            <person name="Grigoriev I.V."/>
            <person name="Nagy L.G."/>
            <person name="Martin F."/>
            <person name="Kauserud H."/>
        </authorList>
    </citation>
    <scope>NUCLEOTIDE SEQUENCE</scope>
    <source>
        <strain evidence="3">CBHHK182m</strain>
    </source>
</reference>
<name>A0AAD7HNL1_9AGAR</name>
<evidence type="ECO:0000256" key="1">
    <source>
        <dbReference type="SAM" id="MobiDB-lite"/>
    </source>
</evidence>
<feature type="chain" id="PRO_5042217476" description="Secreted protein" evidence="2">
    <location>
        <begin position="20"/>
        <end position="87"/>
    </location>
</feature>
<evidence type="ECO:0000256" key="2">
    <source>
        <dbReference type="SAM" id="SignalP"/>
    </source>
</evidence>
<organism evidence="3 4">
    <name type="scientific">Mycena metata</name>
    <dbReference type="NCBI Taxonomy" id="1033252"/>
    <lineage>
        <taxon>Eukaryota</taxon>
        <taxon>Fungi</taxon>
        <taxon>Dikarya</taxon>
        <taxon>Basidiomycota</taxon>
        <taxon>Agaricomycotina</taxon>
        <taxon>Agaricomycetes</taxon>
        <taxon>Agaricomycetidae</taxon>
        <taxon>Agaricales</taxon>
        <taxon>Marasmiineae</taxon>
        <taxon>Mycenaceae</taxon>
        <taxon>Mycena</taxon>
    </lineage>
</organism>
<accession>A0AAD7HNL1</accession>
<dbReference type="Proteomes" id="UP001215598">
    <property type="component" value="Unassembled WGS sequence"/>
</dbReference>
<evidence type="ECO:0000313" key="4">
    <source>
        <dbReference type="Proteomes" id="UP001215598"/>
    </source>
</evidence>
<protein>
    <recommendedName>
        <fullName evidence="5">Secreted protein</fullName>
    </recommendedName>
</protein>
<proteinExistence type="predicted"/>
<dbReference type="EMBL" id="JARKIB010000206">
    <property type="protein sequence ID" value="KAJ7724025.1"/>
    <property type="molecule type" value="Genomic_DNA"/>
</dbReference>
<evidence type="ECO:0000313" key="3">
    <source>
        <dbReference type="EMBL" id="KAJ7724025.1"/>
    </source>
</evidence>
<evidence type="ECO:0008006" key="5">
    <source>
        <dbReference type="Google" id="ProtNLM"/>
    </source>
</evidence>
<keyword evidence="2" id="KW-0732">Signal</keyword>
<dbReference type="AlphaFoldDB" id="A0AAD7HNL1"/>
<feature type="region of interest" description="Disordered" evidence="1">
    <location>
        <begin position="66"/>
        <end position="87"/>
    </location>
</feature>
<keyword evidence="4" id="KW-1185">Reference proteome</keyword>
<comment type="caution">
    <text evidence="3">The sequence shown here is derived from an EMBL/GenBank/DDBJ whole genome shotgun (WGS) entry which is preliminary data.</text>
</comment>
<feature type="signal peptide" evidence="2">
    <location>
        <begin position="1"/>
        <end position="19"/>
    </location>
</feature>